<evidence type="ECO:0000313" key="1">
    <source>
        <dbReference type="EMBL" id="KAF4138713.1"/>
    </source>
</evidence>
<dbReference type="PANTHER" id="PTHR13510:SF44">
    <property type="entry name" value="RABENOSYN-5"/>
    <property type="match status" value="1"/>
</dbReference>
<name>A0A8S9UDX6_PHYIN</name>
<proteinExistence type="predicted"/>
<comment type="caution">
    <text evidence="1">The sequence shown here is derived from an EMBL/GenBank/DDBJ whole genome shotgun (WGS) entry which is preliminary data.</text>
</comment>
<dbReference type="AlphaFoldDB" id="A0A8S9UDX6"/>
<sequence length="164" mass="18586">MLPDGETQAFRHLAHSIVSRTLAHESEYHRTKRPELGQRDWKLLKRQNEISIYKRRAPKIPEQGRTAAQSKRPMALCVGSIAGKLEDALYGVHAKTREEMQVTLPYLSKGHVDCAMLAKLEGASTTDPYRQLSLKWHLADALSEAKIMKLRDLCTLESTRVHGD</sequence>
<reference evidence="1" key="1">
    <citation type="submission" date="2020-03" db="EMBL/GenBank/DDBJ databases">
        <title>Hybrid Assembly of Korean Phytophthora infestans isolates.</title>
        <authorList>
            <person name="Prokchorchik M."/>
            <person name="Lee Y."/>
            <person name="Seo J."/>
            <person name="Cho J.-H."/>
            <person name="Park Y.-E."/>
            <person name="Jang D.-C."/>
            <person name="Im J.-S."/>
            <person name="Choi J.-G."/>
            <person name="Park H.-J."/>
            <person name="Lee G.-B."/>
            <person name="Lee Y.-G."/>
            <person name="Hong S.-Y."/>
            <person name="Cho K."/>
            <person name="Sohn K.H."/>
        </authorList>
    </citation>
    <scope>NUCLEOTIDE SEQUENCE</scope>
    <source>
        <strain evidence="1">KR_2_A2</strain>
    </source>
</reference>
<dbReference type="Proteomes" id="UP000704712">
    <property type="component" value="Unassembled WGS sequence"/>
</dbReference>
<protein>
    <submittedName>
        <fullName evidence="1">Uncharacterized protein</fullName>
    </submittedName>
</protein>
<dbReference type="InterPro" id="IPR052727">
    <property type="entry name" value="Rab4/Rab5_effector"/>
</dbReference>
<dbReference type="EMBL" id="JAACNO010001642">
    <property type="protein sequence ID" value="KAF4138713.1"/>
    <property type="molecule type" value="Genomic_DNA"/>
</dbReference>
<evidence type="ECO:0000313" key="2">
    <source>
        <dbReference type="Proteomes" id="UP000704712"/>
    </source>
</evidence>
<dbReference type="PANTHER" id="PTHR13510">
    <property type="entry name" value="FYVE-FINGER-CONTAINING RAB5 EFFECTOR PROTEIN RABENOSYN-5-RELATED"/>
    <property type="match status" value="1"/>
</dbReference>
<organism evidence="1 2">
    <name type="scientific">Phytophthora infestans</name>
    <name type="common">Potato late blight agent</name>
    <name type="synonym">Botrytis infestans</name>
    <dbReference type="NCBI Taxonomy" id="4787"/>
    <lineage>
        <taxon>Eukaryota</taxon>
        <taxon>Sar</taxon>
        <taxon>Stramenopiles</taxon>
        <taxon>Oomycota</taxon>
        <taxon>Peronosporomycetes</taxon>
        <taxon>Peronosporales</taxon>
        <taxon>Peronosporaceae</taxon>
        <taxon>Phytophthora</taxon>
    </lineage>
</organism>
<accession>A0A8S9UDX6</accession>
<gene>
    <name evidence="1" type="ORF">GN958_ATG12088</name>
</gene>